<dbReference type="CDD" id="cd06223">
    <property type="entry name" value="PRTases_typeI"/>
    <property type="match status" value="1"/>
</dbReference>
<sequence length="196" mass="22239">MNCFVTGVPLSDIHREFFSTRENDQNWRIMITSSELSFLCKKVAASLNAKFANAQNAVNLVGLLPGCIYFISELTQHITFDYKLHFLQMSLYSDQMLNSALSPFISEQNVVLIDDIVESGSTMRRLLALIPQAFSCTCLSVQKQISFCGCDFVPRCKLAGFGIAQNGRKMNWDHIFCSEGENIVFEFRKQFEGIFE</sequence>
<accession>A0ABP1HHP6</accession>
<evidence type="ECO:0000313" key="3">
    <source>
        <dbReference type="Proteomes" id="UP001642409"/>
    </source>
</evidence>
<dbReference type="SUPFAM" id="SSF53271">
    <property type="entry name" value="PRTase-like"/>
    <property type="match status" value="1"/>
</dbReference>
<dbReference type="InterPro" id="IPR029057">
    <property type="entry name" value="PRTase-like"/>
</dbReference>
<name>A0ABP1HHP6_9EUKA</name>
<comment type="caution">
    <text evidence="2">The sequence shown here is derived from an EMBL/GenBank/DDBJ whole genome shotgun (WGS) entry which is preliminary data.</text>
</comment>
<keyword evidence="3" id="KW-1185">Reference proteome</keyword>
<gene>
    <name evidence="2" type="ORF">HINF_LOCUS13762</name>
</gene>
<dbReference type="Pfam" id="PF00156">
    <property type="entry name" value="Pribosyltran"/>
    <property type="match status" value="1"/>
</dbReference>
<proteinExistence type="predicted"/>
<evidence type="ECO:0000313" key="2">
    <source>
        <dbReference type="EMBL" id="CAL5994880.1"/>
    </source>
</evidence>
<evidence type="ECO:0000259" key="1">
    <source>
        <dbReference type="Pfam" id="PF00156"/>
    </source>
</evidence>
<reference evidence="2 3" key="1">
    <citation type="submission" date="2024-07" db="EMBL/GenBank/DDBJ databases">
        <authorList>
            <person name="Akdeniz Z."/>
        </authorList>
    </citation>
    <scope>NUCLEOTIDE SEQUENCE [LARGE SCALE GENOMIC DNA]</scope>
</reference>
<dbReference type="InterPro" id="IPR000836">
    <property type="entry name" value="PRTase_dom"/>
</dbReference>
<feature type="domain" description="Phosphoribosyltransferase" evidence="1">
    <location>
        <begin position="38"/>
        <end position="130"/>
    </location>
</feature>
<dbReference type="EMBL" id="CAXDID020000032">
    <property type="protein sequence ID" value="CAL5994880.1"/>
    <property type="molecule type" value="Genomic_DNA"/>
</dbReference>
<dbReference type="Proteomes" id="UP001642409">
    <property type="component" value="Unassembled WGS sequence"/>
</dbReference>
<protein>
    <submittedName>
        <fullName evidence="2">Guanine_phosphoribosyltransferase</fullName>
    </submittedName>
</protein>
<dbReference type="Gene3D" id="3.40.50.2020">
    <property type="match status" value="1"/>
</dbReference>
<organism evidence="2 3">
    <name type="scientific">Hexamita inflata</name>
    <dbReference type="NCBI Taxonomy" id="28002"/>
    <lineage>
        <taxon>Eukaryota</taxon>
        <taxon>Metamonada</taxon>
        <taxon>Diplomonadida</taxon>
        <taxon>Hexamitidae</taxon>
        <taxon>Hexamitinae</taxon>
        <taxon>Hexamita</taxon>
    </lineage>
</organism>